<dbReference type="PANTHER" id="PTHR39183:SF1">
    <property type="entry name" value="SPORE COAT PROTEIN F-LIKE PROTEIN YHCQ"/>
    <property type="match status" value="1"/>
</dbReference>
<sequence>MNEMIQNMTGLGGITDQLIATDLLISAKSGIKNYAVALTETSTPEVRQGLKNQLNTAIEVHEKVSNYMISKGYYHPENPSEQLTVDLKTTQQALNLPKI</sequence>
<dbReference type="GO" id="GO:0030435">
    <property type="term" value="P:sporulation resulting in formation of a cellular spore"/>
    <property type="evidence" value="ECO:0007669"/>
    <property type="project" value="UniProtKB-KW"/>
</dbReference>
<proteinExistence type="inferred from homology"/>
<dbReference type="Gene3D" id="1.20.1260.10">
    <property type="match status" value="1"/>
</dbReference>
<evidence type="ECO:0000256" key="2">
    <source>
        <dbReference type="ARBA" id="ARBA00024325"/>
    </source>
</evidence>
<dbReference type="RefSeq" id="WP_153735094.1">
    <property type="nucleotide sequence ID" value="NZ_WJNG01000002.1"/>
</dbReference>
<comment type="caution">
    <text evidence="4">The sequence shown here is derived from an EMBL/GenBank/DDBJ whole genome shotgun (WGS) entry which is preliminary data.</text>
</comment>
<evidence type="ECO:0000313" key="4">
    <source>
        <dbReference type="EMBL" id="MRH41434.1"/>
    </source>
</evidence>
<dbReference type="OrthoDB" id="1930261at2"/>
<dbReference type="InterPro" id="IPR012347">
    <property type="entry name" value="Ferritin-like"/>
</dbReference>
<organism evidence="4 5">
    <name type="scientific">Aquibacillus halophilus</name>
    <dbReference type="NCBI Taxonomy" id="930132"/>
    <lineage>
        <taxon>Bacteria</taxon>
        <taxon>Bacillati</taxon>
        <taxon>Bacillota</taxon>
        <taxon>Bacilli</taxon>
        <taxon>Bacillales</taxon>
        <taxon>Bacillaceae</taxon>
        <taxon>Aquibacillus</taxon>
    </lineage>
</organism>
<comment type="subcellular location">
    <subcellularLocation>
        <location evidence="2">Spore coat</location>
    </subcellularLocation>
</comment>
<keyword evidence="1" id="KW-0749">Sporulation</keyword>
<keyword evidence="4" id="KW-0946">Virion</keyword>
<evidence type="ECO:0000256" key="1">
    <source>
        <dbReference type="ARBA" id="ARBA00022969"/>
    </source>
</evidence>
<dbReference type="Proteomes" id="UP000799092">
    <property type="component" value="Unassembled WGS sequence"/>
</dbReference>
<dbReference type="AlphaFoldDB" id="A0A6A8D782"/>
<comment type="similarity">
    <text evidence="3">Belongs to the CotF family.</text>
</comment>
<dbReference type="Pfam" id="PF07875">
    <property type="entry name" value="Coat_F"/>
    <property type="match status" value="1"/>
</dbReference>
<keyword evidence="5" id="KW-1185">Reference proteome</keyword>
<keyword evidence="4" id="KW-0167">Capsid protein</keyword>
<accession>A0A6A8D782</accession>
<dbReference type="EMBL" id="WJNG01000002">
    <property type="protein sequence ID" value="MRH41434.1"/>
    <property type="molecule type" value="Genomic_DNA"/>
</dbReference>
<dbReference type="InterPro" id="IPR012851">
    <property type="entry name" value="Spore_coat_CotF-like"/>
</dbReference>
<dbReference type="PANTHER" id="PTHR39183">
    <property type="entry name" value="SPORE COAT PROTEIN F-LIKE PROTEIN YHCQ"/>
    <property type="match status" value="1"/>
</dbReference>
<reference evidence="4" key="1">
    <citation type="submission" date="2019-11" db="EMBL/GenBank/DDBJ databases">
        <authorList>
            <person name="Li J."/>
        </authorList>
    </citation>
    <scope>NUCLEOTIDE SEQUENCE</scope>
    <source>
        <strain evidence="4">B6B</strain>
    </source>
</reference>
<evidence type="ECO:0000313" key="5">
    <source>
        <dbReference type="Proteomes" id="UP000799092"/>
    </source>
</evidence>
<name>A0A6A8D782_9BACI</name>
<evidence type="ECO:0000256" key="3">
    <source>
        <dbReference type="ARBA" id="ARBA00024344"/>
    </source>
</evidence>
<gene>
    <name evidence="4" type="ORF">GH741_01945</name>
</gene>
<protein>
    <submittedName>
        <fullName evidence="4">Spore coat protein</fullName>
    </submittedName>
</protein>